<keyword evidence="3" id="KW-1185">Reference proteome</keyword>
<evidence type="ECO:0000259" key="1">
    <source>
        <dbReference type="Pfam" id="PF11716"/>
    </source>
</evidence>
<keyword evidence="2" id="KW-0413">Isomerase</keyword>
<feature type="domain" description="Mycothiol-dependent maleylpyruvate isomerase metal-binding" evidence="1">
    <location>
        <begin position="21"/>
        <end position="116"/>
    </location>
</feature>
<dbReference type="GO" id="GO:0016853">
    <property type="term" value="F:isomerase activity"/>
    <property type="evidence" value="ECO:0007669"/>
    <property type="project" value="UniProtKB-KW"/>
</dbReference>
<proteinExistence type="predicted"/>
<dbReference type="SUPFAM" id="SSF109854">
    <property type="entry name" value="DinB/YfiT-like putative metalloenzymes"/>
    <property type="match status" value="1"/>
</dbReference>
<dbReference type="InterPro" id="IPR017517">
    <property type="entry name" value="Maleyloyr_isom"/>
</dbReference>
<dbReference type="Pfam" id="PF11716">
    <property type="entry name" value="MDMPI_N"/>
    <property type="match status" value="1"/>
</dbReference>
<dbReference type="EMBL" id="QEFB01000005">
    <property type="protein sequence ID" value="PWC07276.1"/>
    <property type="molecule type" value="Genomic_DNA"/>
</dbReference>
<comment type="caution">
    <text evidence="2">The sequence shown here is derived from an EMBL/GenBank/DDBJ whole genome shotgun (WGS) entry which is preliminary data.</text>
</comment>
<dbReference type="InterPro" id="IPR024344">
    <property type="entry name" value="MDMPI_metal-binding"/>
</dbReference>
<dbReference type="Gene3D" id="1.20.120.450">
    <property type="entry name" value="dinb family like domain"/>
    <property type="match status" value="1"/>
</dbReference>
<dbReference type="AlphaFoldDB" id="A0A2U1TEI3"/>
<sequence length="225" mass="23989">MSASPSRQEPSTPSRGNEIAQALAIVGDGLDSLTAVQWASPSLCEGWSVKDTIAHLVWRLGTPSMRLATDIVRASVAGRHANPMESLNDIARGIADSGGTDELRRELRAIADEKAQGHGRTNAGELLEVVVHGYDALHPLGIRLPFPPATTHRVATASALKAPRRVRSVIRHRTLVAEDAGWRIGHGSEIVADAASVILFLNGRKAMQPPQRERILAPAPTPGLA</sequence>
<evidence type="ECO:0000313" key="3">
    <source>
        <dbReference type="Proteomes" id="UP000244962"/>
    </source>
</evidence>
<dbReference type="RefSeq" id="WP_108962617.1">
    <property type="nucleotide sequence ID" value="NZ_QEFB01000005.1"/>
</dbReference>
<dbReference type="InterPro" id="IPR034660">
    <property type="entry name" value="DinB/YfiT-like"/>
</dbReference>
<gene>
    <name evidence="2" type="ORF">DF223_06505</name>
</gene>
<organism evidence="2 3">
    <name type="scientific">Mycetocola zhujimingii</name>
    <dbReference type="NCBI Taxonomy" id="2079792"/>
    <lineage>
        <taxon>Bacteria</taxon>
        <taxon>Bacillati</taxon>
        <taxon>Actinomycetota</taxon>
        <taxon>Actinomycetes</taxon>
        <taxon>Micrococcales</taxon>
        <taxon>Microbacteriaceae</taxon>
        <taxon>Mycetocola</taxon>
    </lineage>
</organism>
<accession>A0A2U1TEI3</accession>
<keyword evidence="2" id="KW-0670">Pyruvate</keyword>
<dbReference type="Proteomes" id="UP000244962">
    <property type="component" value="Unassembled WGS sequence"/>
</dbReference>
<protein>
    <submittedName>
        <fullName evidence="2">Maleylpyruvate isomerase family mycothiol-dependent enzyme</fullName>
    </submittedName>
</protein>
<name>A0A2U1TEI3_9MICO</name>
<dbReference type="NCBIfam" id="TIGR03083">
    <property type="entry name" value="maleylpyruvate isomerase family mycothiol-dependent enzyme"/>
    <property type="match status" value="1"/>
</dbReference>
<reference evidence="3" key="1">
    <citation type="submission" date="2018-04" db="EMBL/GenBank/DDBJ databases">
        <authorList>
            <person name="Liu S."/>
            <person name="Wang Z."/>
            <person name="Li J."/>
        </authorList>
    </citation>
    <scope>NUCLEOTIDE SEQUENCE [LARGE SCALE GENOMIC DNA]</scope>
    <source>
        <strain evidence="3">622</strain>
    </source>
</reference>
<dbReference type="GO" id="GO:0046872">
    <property type="term" value="F:metal ion binding"/>
    <property type="evidence" value="ECO:0007669"/>
    <property type="project" value="InterPro"/>
</dbReference>
<evidence type="ECO:0000313" key="2">
    <source>
        <dbReference type="EMBL" id="PWC07276.1"/>
    </source>
</evidence>